<protein>
    <submittedName>
        <fullName evidence="11">Cation transporter</fullName>
    </submittedName>
</protein>
<keyword evidence="3" id="KW-0813">Transport</keyword>
<evidence type="ECO:0000256" key="7">
    <source>
        <dbReference type="ARBA" id="ARBA00023136"/>
    </source>
</evidence>
<comment type="similarity">
    <text evidence="2">Belongs to the cation diffusion facilitator (CDF) transporter (TC 2.A.4) family. SLC30A subfamily.</text>
</comment>
<evidence type="ECO:0000256" key="1">
    <source>
        <dbReference type="ARBA" id="ARBA00004141"/>
    </source>
</evidence>
<dbReference type="RefSeq" id="WP_284680009.1">
    <property type="nucleotide sequence ID" value="NZ_CP060096.1"/>
</dbReference>
<dbReference type="InterPro" id="IPR027470">
    <property type="entry name" value="Cation_efflux_CTD"/>
</dbReference>
<feature type="transmembrane region" description="Helical" evidence="8">
    <location>
        <begin position="82"/>
        <end position="100"/>
    </location>
</feature>
<dbReference type="InterPro" id="IPR036837">
    <property type="entry name" value="Cation_efflux_CTD_sf"/>
</dbReference>
<feature type="transmembrane region" description="Helical" evidence="8">
    <location>
        <begin position="148"/>
        <end position="169"/>
    </location>
</feature>
<dbReference type="Pfam" id="PF01545">
    <property type="entry name" value="Cation_efflux"/>
    <property type="match status" value="1"/>
</dbReference>
<gene>
    <name evidence="11" type="ORF">ACETAC_10885</name>
</gene>
<dbReference type="PANTHER" id="PTHR11562:SF17">
    <property type="entry name" value="RE54080P-RELATED"/>
    <property type="match status" value="1"/>
</dbReference>
<dbReference type="GO" id="GO:0005385">
    <property type="term" value="F:zinc ion transmembrane transporter activity"/>
    <property type="evidence" value="ECO:0007669"/>
    <property type="project" value="TreeGrafter"/>
</dbReference>
<sequence>MGHHHDHEEISGKNLIITVFLNFAITIAEIVGGILAGSLSLISDALHNFSDGISVIISYFAFKISKKKNNERMTFGYKRAEILAALFNASVLVIVSIYLFKEAYFKFLRPEPVKGVLMITTAVICLAANIFSALILRKNAVDNLNVKSAYIHMLADAMSSFGVIVAGILIYEYKIYWIDPLLTILIGIYIIKESFDIINETLKILMQGVPDCINLDKIKTEIEKLPEIKDIHHVHVWQTNDKDVYFECHINVKEDIKLSQVREIIKQVESILKEAFNIHHVTLQIEYECCTGVGLIKQ</sequence>
<dbReference type="AlphaFoldDB" id="A0A975AVS4"/>
<dbReference type="SUPFAM" id="SSF161111">
    <property type="entry name" value="Cation efflux protein transmembrane domain-like"/>
    <property type="match status" value="1"/>
</dbReference>
<evidence type="ECO:0000256" key="4">
    <source>
        <dbReference type="ARBA" id="ARBA00022692"/>
    </source>
</evidence>
<reference evidence="11" key="1">
    <citation type="submission" date="2020-08" db="EMBL/GenBank/DDBJ databases">
        <title>Genomic insights into the carbon and energy metabolism of the first obligate autotrophic acetogenic bacterium Aceticella autotrophica gen. nov., sp. nov.</title>
        <authorList>
            <person name="Toshchakov S.V."/>
            <person name="Elcheninov A.G."/>
            <person name="Kublanov I.V."/>
            <person name="Frolov E.N."/>
            <person name="Lebedinsky A.V."/>
        </authorList>
    </citation>
    <scope>NUCLEOTIDE SEQUENCE</scope>
    <source>
        <strain evidence="11">3443-3Ac</strain>
    </source>
</reference>
<keyword evidence="12" id="KW-1185">Reference proteome</keyword>
<evidence type="ECO:0000256" key="8">
    <source>
        <dbReference type="SAM" id="Phobius"/>
    </source>
</evidence>
<evidence type="ECO:0000256" key="5">
    <source>
        <dbReference type="ARBA" id="ARBA00022989"/>
    </source>
</evidence>
<dbReference type="PANTHER" id="PTHR11562">
    <property type="entry name" value="CATION EFFLUX PROTEIN/ ZINC TRANSPORTER"/>
    <property type="match status" value="1"/>
</dbReference>
<dbReference type="NCBIfam" id="TIGR01297">
    <property type="entry name" value="CDF"/>
    <property type="match status" value="1"/>
</dbReference>
<evidence type="ECO:0000256" key="3">
    <source>
        <dbReference type="ARBA" id="ARBA00022448"/>
    </source>
</evidence>
<feature type="transmembrane region" description="Helical" evidence="8">
    <location>
        <begin position="15"/>
        <end position="39"/>
    </location>
</feature>
<dbReference type="InterPro" id="IPR050681">
    <property type="entry name" value="CDF/SLC30A"/>
</dbReference>
<feature type="transmembrane region" description="Helical" evidence="8">
    <location>
        <begin position="45"/>
        <end position="62"/>
    </location>
</feature>
<organism evidence="11 12">
    <name type="scientific">Aceticella autotrophica</name>
    <dbReference type="NCBI Taxonomy" id="2755338"/>
    <lineage>
        <taxon>Bacteria</taxon>
        <taxon>Bacillati</taxon>
        <taxon>Bacillota</taxon>
        <taxon>Clostridia</taxon>
        <taxon>Thermoanaerobacterales</taxon>
        <taxon>Thermoanaerobacteraceae</taxon>
        <taxon>Aceticella</taxon>
    </lineage>
</organism>
<dbReference type="Proteomes" id="UP000671913">
    <property type="component" value="Chromosome"/>
</dbReference>
<evidence type="ECO:0000256" key="2">
    <source>
        <dbReference type="ARBA" id="ARBA00008873"/>
    </source>
</evidence>
<keyword evidence="7 8" id="KW-0472">Membrane</keyword>
<evidence type="ECO:0000259" key="10">
    <source>
        <dbReference type="Pfam" id="PF16916"/>
    </source>
</evidence>
<comment type="subcellular location">
    <subcellularLocation>
        <location evidence="1">Membrane</location>
        <topology evidence="1">Multi-pass membrane protein</topology>
    </subcellularLocation>
</comment>
<keyword evidence="6" id="KW-0406">Ion transport</keyword>
<keyword evidence="5 8" id="KW-1133">Transmembrane helix</keyword>
<evidence type="ECO:0000259" key="9">
    <source>
        <dbReference type="Pfam" id="PF01545"/>
    </source>
</evidence>
<dbReference type="InterPro" id="IPR002524">
    <property type="entry name" value="Cation_efflux"/>
</dbReference>
<feature type="domain" description="Cation efflux protein cytoplasmic" evidence="10">
    <location>
        <begin position="211"/>
        <end position="286"/>
    </location>
</feature>
<evidence type="ECO:0000313" key="11">
    <source>
        <dbReference type="EMBL" id="QSZ27318.1"/>
    </source>
</evidence>
<evidence type="ECO:0000313" key="12">
    <source>
        <dbReference type="Proteomes" id="UP000671913"/>
    </source>
</evidence>
<dbReference type="Pfam" id="PF16916">
    <property type="entry name" value="ZT_dimer"/>
    <property type="match status" value="1"/>
</dbReference>
<dbReference type="InterPro" id="IPR058533">
    <property type="entry name" value="Cation_efflux_TM"/>
</dbReference>
<keyword evidence="4 8" id="KW-0812">Transmembrane</keyword>
<feature type="transmembrane region" description="Helical" evidence="8">
    <location>
        <begin position="115"/>
        <end position="136"/>
    </location>
</feature>
<name>A0A975AVS4_9THEO</name>
<accession>A0A975AVS4</accession>
<feature type="transmembrane region" description="Helical" evidence="8">
    <location>
        <begin position="175"/>
        <end position="191"/>
    </location>
</feature>
<feature type="domain" description="Cation efflux protein transmembrane" evidence="9">
    <location>
        <begin position="15"/>
        <end position="206"/>
    </location>
</feature>
<dbReference type="SUPFAM" id="SSF160240">
    <property type="entry name" value="Cation efflux protein cytoplasmic domain-like"/>
    <property type="match status" value="1"/>
</dbReference>
<dbReference type="GO" id="GO:0005886">
    <property type="term" value="C:plasma membrane"/>
    <property type="evidence" value="ECO:0007669"/>
    <property type="project" value="TreeGrafter"/>
</dbReference>
<dbReference type="EMBL" id="CP060096">
    <property type="protein sequence ID" value="QSZ27318.1"/>
    <property type="molecule type" value="Genomic_DNA"/>
</dbReference>
<proteinExistence type="inferred from homology"/>
<evidence type="ECO:0000256" key="6">
    <source>
        <dbReference type="ARBA" id="ARBA00023065"/>
    </source>
</evidence>
<dbReference type="InterPro" id="IPR027469">
    <property type="entry name" value="Cation_efflux_TMD_sf"/>
</dbReference>
<dbReference type="Gene3D" id="3.30.70.1350">
    <property type="entry name" value="Cation efflux protein, cytoplasmic domain"/>
    <property type="match status" value="1"/>
</dbReference>
<dbReference type="Gene3D" id="1.20.1510.10">
    <property type="entry name" value="Cation efflux protein transmembrane domain"/>
    <property type="match status" value="1"/>
</dbReference>
<dbReference type="KEGG" id="aaut:ACETAC_10885"/>